<dbReference type="InterPro" id="IPR012659">
    <property type="entry name" value="CHP02444"/>
</dbReference>
<gene>
    <name evidence="1" type="ORF">C9I99_15725</name>
</gene>
<evidence type="ECO:0000313" key="1">
    <source>
        <dbReference type="EMBL" id="PSU33052.1"/>
    </source>
</evidence>
<comment type="caution">
    <text evidence="1">The sequence shown here is derived from an EMBL/GenBank/DDBJ whole genome shotgun (WGS) entry which is preliminary data.</text>
</comment>
<keyword evidence="2" id="KW-1185">Reference proteome</keyword>
<accession>A0A2T3IX44</accession>
<protein>
    <submittedName>
        <fullName evidence="1">TIGR02444 family protein</fullName>
    </submittedName>
</protein>
<dbReference type="EMBL" id="PYMH01000007">
    <property type="protein sequence ID" value="PSU33052.1"/>
    <property type="molecule type" value="Genomic_DNA"/>
</dbReference>
<dbReference type="NCBIfam" id="TIGR02444">
    <property type="entry name" value="TIGR02444 family protein"/>
    <property type="match status" value="1"/>
</dbReference>
<sequence length="197" mass="22827">MSNCSVRQMPSRHWKRSRWSGWSCRKSWKPWSSSMPRANEQRHHALSHDAFWQFSYSHYFKADVEAACLALQTFHKGSVNLALLMIWLDTQAIALTGKQMLQLEQCLQPTGDLLERYRHMRRSLKPQLDDCGYQQLKDFELQMERQQQHDLIATLNQMPLCSVAEQEATAHSSNHANLARYCHGLGAMALVDKLLAQ</sequence>
<dbReference type="AlphaFoldDB" id="A0A2T3IX44"/>
<dbReference type="OrthoDB" id="5795846at2"/>
<dbReference type="Proteomes" id="UP000241222">
    <property type="component" value="Unassembled WGS sequence"/>
</dbReference>
<proteinExistence type="predicted"/>
<name>A0A2T3IX44_9GAMM</name>
<organism evidence="1 2">
    <name type="scientific">Photobacterium lutimaris</name>
    <dbReference type="NCBI Taxonomy" id="388278"/>
    <lineage>
        <taxon>Bacteria</taxon>
        <taxon>Pseudomonadati</taxon>
        <taxon>Pseudomonadota</taxon>
        <taxon>Gammaproteobacteria</taxon>
        <taxon>Vibrionales</taxon>
        <taxon>Vibrionaceae</taxon>
        <taxon>Photobacterium</taxon>
    </lineage>
</organism>
<evidence type="ECO:0000313" key="2">
    <source>
        <dbReference type="Proteomes" id="UP000241222"/>
    </source>
</evidence>
<reference evidence="1 2" key="1">
    <citation type="submission" date="2018-03" db="EMBL/GenBank/DDBJ databases">
        <title>Whole genome sequencing of Histamine producing bacteria.</title>
        <authorList>
            <person name="Butler K."/>
        </authorList>
    </citation>
    <scope>NUCLEOTIDE SEQUENCE [LARGE SCALE GENOMIC DNA]</scope>
    <source>
        <strain evidence="1 2">JCM 13586</strain>
    </source>
</reference>
<dbReference type="Pfam" id="PF09523">
    <property type="entry name" value="DUF2390"/>
    <property type="match status" value="1"/>
</dbReference>